<dbReference type="PANTHER" id="PTHR39431:SF1">
    <property type="entry name" value="FRPA_C-RELATED PROTEIN"/>
    <property type="match status" value="1"/>
</dbReference>
<protein>
    <recommendedName>
        <fullName evidence="4">VCBS repeat-containing protein</fullName>
    </recommendedName>
</protein>
<evidence type="ECO:0000256" key="1">
    <source>
        <dbReference type="SAM" id="MobiDB-lite"/>
    </source>
</evidence>
<feature type="region of interest" description="Disordered" evidence="1">
    <location>
        <begin position="1"/>
        <end position="41"/>
    </location>
</feature>
<accession>A0A2A2I674</accession>
<dbReference type="Proteomes" id="UP000218332">
    <property type="component" value="Unassembled WGS sequence"/>
</dbReference>
<gene>
    <name evidence="2" type="ORF">CF392_03510</name>
</gene>
<comment type="caution">
    <text evidence="2">The sequence shown here is derived from an EMBL/GenBank/DDBJ whole genome shotgun (WGS) entry which is preliminary data.</text>
</comment>
<dbReference type="EMBL" id="NMPM01000013">
    <property type="protein sequence ID" value="PAV26888.1"/>
    <property type="molecule type" value="Genomic_DNA"/>
</dbReference>
<dbReference type="RefSeq" id="WP_095610082.1">
    <property type="nucleotide sequence ID" value="NZ_NMPM01000013.1"/>
</dbReference>
<feature type="compositionally biased region" description="Low complexity" evidence="1">
    <location>
        <begin position="1"/>
        <end position="18"/>
    </location>
</feature>
<organism evidence="2 3">
    <name type="scientific">Tamilnaduibacter salinus</name>
    <dbReference type="NCBI Taxonomy" id="1484056"/>
    <lineage>
        <taxon>Bacteria</taxon>
        <taxon>Pseudomonadati</taxon>
        <taxon>Pseudomonadota</taxon>
        <taxon>Gammaproteobacteria</taxon>
        <taxon>Pseudomonadales</taxon>
        <taxon>Marinobacteraceae</taxon>
        <taxon>Tamilnaduibacter</taxon>
    </lineage>
</organism>
<dbReference type="PANTHER" id="PTHR39431">
    <property type="entry name" value="FRPA/C-RELATED PROTEIN"/>
    <property type="match status" value="1"/>
</dbReference>
<feature type="compositionally biased region" description="Basic and acidic residues" evidence="1">
    <location>
        <begin position="418"/>
        <end position="427"/>
    </location>
</feature>
<proteinExistence type="predicted"/>
<keyword evidence="3" id="KW-1185">Reference proteome</keyword>
<evidence type="ECO:0000313" key="3">
    <source>
        <dbReference type="Proteomes" id="UP000218332"/>
    </source>
</evidence>
<dbReference type="AlphaFoldDB" id="A0A2A2I674"/>
<evidence type="ECO:0000313" key="2">
    <source>
        <dbReference type="EMBL" id="PAV26888.1"/>
    </source>
</evidence>
<evidence type="ECO:0008006" key="4">
    <source>
        <dbReference type="Google" id="ProtNLM"/>
    </source>
</evidence>
<reference evidence="2 3" key="1">
    <citation type="submission" date="2017-07" db="EMBL/GenBank/DDBJ databases">
        <title>Tamlnaduibacter salinus (Mi-7) genome sequencing.</title>
        <authorList>
            <person name="Verma A."/>
            <person name="Krishnamurthi S."/>
        </authorList>
    </citation>
    <scope>NUCLEOTIDE SEQUENCE [LARGE SCALE GENOMIC DNA]</scope>
    <source>
        <strain evidence="2 3">Mi-7</strain>
    </source>
</reference>
<sequence>MITASQINLSQSGQQQSSVLDARQIRVQNRSGGTAAPGEGRELVLSREARYRYQAQDQLAYASAGRVQGQDGSQSQWAGAAVAQRTSDVLLEGRSALQVGRSALGDGPGVGTGGSARLEASRYTFVSQSESRQIAASGQLELATGETVGFSIALSQQQTRQYEVSESVRIEERAMTDPLVINFGSPSAQLRDTVFEFDLDGDGEKSEFATLGPGSGYLVLDRNGNGQVDEGRELFGPASGSGFSELAPLDEDGNRWVDANDPVFDQLQVMVQSADGAQELRSLKEVGVQALYTGSVSDQYTLTSAQGVPLGEIKATGLYLSENGTVRTMEELDLARQNEASAPPQTEVLARGGDRLGGGDTRPVDDARIQSIREALEKLQTIRERQEAFIDEQSRTAESDSPMDRFMNQVDRLRRELLEEQQRKRTAAEQYQTTEQTTR</sequence>
<name>A0A2A2I674_9GAMM</name>
<feature type="compositionally biased region" description="Low complexity" evidence="1">
    <location>
        <begin position="428"/>
        <end position="439"/>
    </location>
</feature>
<feature type="region of interest" description="Disordered" evidence="1">
    <location>
        <begin position="418"/>
        <end position="439"/>
    </location>
</feature>